<comment type="caution">
    <text evidence="1">The sequence shown here is derived from an EMBL/GenBank/DDBJ whole genome shotgun (WGS) entry which is preliminary data.</text>
</comment>
<gene>
    <name evidence="1" type="ORF">QAD02_022627</name>
</gene>
<organism evidence="1 2">
    <name type="scientific">Eretmocerus hayati</name>
    <dbReference type="NCBI Taxonomy" id="131215"/>
    <lineage>
        <taxon>Eukaryota</taxon>
        <taxon>Metazoa</taxon>
        <taxon>Ecdysozoa</taxon>
        <taxon>Arthropoda</taxon>
        <taxon>Hexapoda</taxon>
        <taxon>Insecta</taxon>
        <taxon>Pterygota</taxon>
        <taxon>Neoptera</taxon>
        <taxon>Endopterygota</taxon>
        <taxon>Hymenoptera</taxon>
        <taxon>Apocrita</taxon>
        <taxon>Proctotrupomorpha</taxon>
        <taxon>Chalcidoidea</taxon>
        <taxon>Aphelinidae</taxon>
        <taxon>Aphelininae</taxon>
        <taxon>Eretmocerus</taxon>
    </lineage>
</organism>
<keyword evidence="2" id="KW-1185">Reference proteome</keyword>
<sequence length="121" mass="14027">MPDESSEDGLDRFLKNSYQDTELLELSYNIAKRVSAWLEAGIQKKRKSPRVTRIHPAHWSGTLRNALAQYRVCGDPEAQRSLQKYYLPVLPEYYEINHLLSCDCNQTDGWIVLVGEEQLRT</sequence>
<dbReference type="EMBL" id="CM056741">
    <property type="protein sequence ID" value="KAJ8686833.1"/>
    <property type="molecule type" value="Genomic_DNA"/>
</dbReference>
<evidence type="ECO:0000313" key="2">
    <source>
        <dbReference type="Proteomes" id="UP001239111"/>
    </source>
</evidence>
<dbReference type="Proteomes" id="UP001239111">
    <property type="component" value="Chromosome 1"/>
</dbReference>
<protein>
    <submittedName>
        <fullName evidence="1">Uncharacterized protein</fullName>
    </submittedName>
</protein>
<evidence type="ECO:0000313" key="1">
    <source>
        <dbReference type="EMBL" id="KAJ8686833.1"/>
    </source>
</evidence>
<accession>A0ACC2PV60</accession>
<proteinExistence type="predicted"/>
<reference evidence="1" key="1">
    <citation type="submission" date="2023-04" db="EMBL/GenBank/DDBJ databases">
        <title>A chromosome-level genome assembly of the parasitoid wasp Eretmocerus hayati.</title>
        <authorList>
            <person name="Zhong Y."/>
            <person name="Liu S."/>
            <person name="Liu Y."/>
        </authorList>
    </citation>
    <scope>NUCLEOTIDE SEQUENCE</scope>
    <source>
        <strain evidence="1">ZJU_SS_LIU_2023</strain>
    </source>
</reference>
<name>A0ACC2PV60_9HYME</name>